<dbReference type="PANTHER" id="PTHR43840">
    <property type="entry name" value="MITOCHONDRIAL METAL TRANSPORTER 1-RELATED"/>
    <property type="match status" value="1"/>
</dbReference>
<feature type="domain" description="Cation efflux protein transmembrane" evidence="8">
    <location>
        <begin position="17"/>
        <end position="207"/>
    </location>
</feature>
<keyword evidence="6 7" id="KW-0472">Membrane</keyword>
<evidence type="ECO:0000313" key="11">
    <source>
        <dbReference type="Proteomes" id="UP000198405"/>
    </source>
</evidence>
<feature type="domain" description="Cation efflux protein cytoplasmic" evidence="9">
    <location>
        <begin position="212"/>
        <end position="288"/>
    </location>
</feature>
<dbReference type="InterPro" id="IPR002524">
    <property type="entry name" value="Cation_efflux"/>
</dbReference>
<evidence type="ECO:0000313" key="10">
    <source>
        <dbReference type="EMBL" id="SNR84539.1"/>
    </source>
</evidence>
<dbReference type="NCBIfam" id="TIGR01297">
    <property type="entry name" value="CDF"/>
    <property type="match status" value="1"/>
</dbReference>
<dbReference type="SUPFAM" id="SSF160240">
    <property type="entry name" value="Cation efflux protein cytoplasmic domain-like"/>
    <property type="match status" value="1"/>
</dbReference>
<dbReference type="Pfam" id="PF16916">
    <property type="entry name" value="ZT_dimer"/>
    <property type="match status" value="1"/>
</dbReference>
<comment type="similarity">
    <text evidence="2">Belongs to the cation diffusion facilitator (CDF) transporter (TC 2.A.4) family.</text>
</comment>
<evidence type="ECO:0000256" key="3">
    <source>
        <dbReference type="ARBA" id="ARBA00022448"/>
    </source>
</evidence>
<feature type="transmembrane region" description="Helical" evidence="7">
    <location>
        <begin position="159"/>
        <end position="176"/>
    </location>
</feature>
<dbReference type="SUPFAM" id="SSF161111">
    <property type="entry name" value="Cation efflux protein transmembrane domain-like"/>
    <property type="match status" value="1"/>
</dbReference>
<dbReference type="Proteomes" id="UP000198405">
    <property type="component" value="Unassembled WGS sequence"/>
</dbReference>
<feature type="transmembrane region" description="Helical" evidence="7">
    <location>
        <begin position="15"/>
        <end position="36"/>
    </location>
</feature>
<accession>A0A238ZN06</accession>
<evidence type="ECO:0000256" key="1">
    <source>
        <dbReference type="ARBA" id="ARBA00004141"/>
    </source>
</evidence>
<dbReference type="InterPro" id="IPR036105">
    <property type="entry name" value="DiNase_FeMo-co_biosyn_sf"/>
</dbReference>
<dbReference type="Pfam" id="PF01545">
    <property type="entry name" value="Cation_efflux"/>
    <property type="match status" value="1"/>
</dbReference>
<keyword evidence="11" id="KW-1185">Reference proteome</keyword>
<evidence type="ECO:0000256" key="5">
    <source>
        <dbReference type="ARBA" id="ARBA00022989"/>
    </source>
</evidence>
<name>A0A238ZN06_9BACT</name>
<sequence>MNRISVEIFKEKKKIALLSISVNFTLFIIKLIAGLISGATTLVADAIHSLSDLAAAVSVYTGIEIANKKPKEFPYGLYKVENLVATISAFAIFLAGYEIFRYTFFNGKEKQLDNLPIAIGTVIASIAITFLFSKYEEKKGRELNSPSLLADAEHVKTDMLSSIVVLIGIAANYFGLFSIEKITVLIIVAFILHSGFEILTDSLKVLLDASVDSETLNRVEKILLSFPIVTKIKSLKGRNSGSYIFLEAEIYVDSDSLEQVHQTLDEIEKKIKKEIPFVEKVIIHPEPYESTKRVIAIPLDEKNCISEKFCDCDYIMIGKVDREKGVIEDVKIYSNPVKCVAKSRGVELVEFLKMKEVTCVALFKLPLHKGVFYAMAENRIKIALIKEKKEPYDILDMALNNKLCCINALTFLDKEEKGVSNES</sequence>
<gene>
    <name evidence="10" type="ORF">SAMN06265340_11023</name>
</gene>
<dbReference type="Gene3D" id="3.30.70.1350">
    <property type="entry name" value="Cation efflux protein, cytoplasmic domain"/>
    <property type="match status" value="1"/>
</dbReference>
<feature type="transmembrane region" description="Helical" evidence="7">
    <location>
        <begin position="182"/>
        <end position="200"/>
    </location>
</feature>
<keyword evidence="4 7" id="KW-0812">Transmembrane</keyword>
<comment type="subcellular location">
    <subcellularLocation>
        <location evidence="1">Membrane</location>
        <topology evidence="1">Multi-pass membrane protein</topology>
    </subcellularLocation>
</comment>
<evidence type="ECO:0000256" key="2">
    <source>
        <dbReference type="ARBA" id="ARBA00008114"/>
    </source>
</evidence>
<evidence type="ECO:0000259" key="8">
    <source>
        <dbReference type="Pfam" id="PF01545"/>
    </source>
</evidence>
<dbReference type="InterPro" id="IPR027469">
    <property type="entry name" value="Cation_efflux_TMD_sf"/>
</dbReference>
<dbReference type="Gene3D" id="1.20.1510.10">
    <property type="entry name" value="Cation efflux protein transmembrane domain"/>
    <property type="match status" value="1"/>
</dbReference>
<protein>
    <submittedName>
        <fullName evidence="10">Cation diffusion facilitator family transporter</fullName>
    </submittedName>
</protein>
<keyword evidence="3" id="KW-0813">Transport</keyword>
<evidence type="ECO:0000256" key="6">
    <source>
        <dbReference type="ARBA" id="ARBA00023136"/>
    </source>
</evidence>
<proteinExistence type="inferred from homology"/>
<dbReference type="GO" id="GO:0006882">
    <property type="term" value="P:intracellular zinc ion homeostasis"/>
    <property type="evidence" value="ECO:0007669"/>
    <property type="project" value="TreeGrafter"/>
</dbReference>
<dbReference type="PANTHER" id="PTHR43840:SF15">
    <property type="entry name" value="MITOCHONDRIAL METAL TRANSPORTER 1-RELATED"/>
    <property type="match status" value="1"/>
</dbReference>
<dbReference type="AlphaFoldDB" id="A0A238ZN06"/>
<feature type="transmembrane region" description="Helical" evidence="7">
    <location>
        <begin position="115"/>
        <end position="133"/>
    </location>
</feature>
<dbReference type="InterPro" id="IPR027470">
    <property type="entry name" value="Cation_efflux_CTD"/>
</dbReference>
<evidence type="ECO:0000256" key="4">
    <source>
        <dbReference type="ARBA" id="ARBA00022692"/>
    </source>
</evidence>
<dbReference type="GO" id="GO:0015341">
    <property type="term" value="F:zinc efflux antiporter activity"/>
    <property type="evidence" value="ECO:0007669"/>
    <property type="project" value="TreeGrafter"/>
</dbReference>
<evidence type="ECO:0000259" key="9">
    <source>
        <dbReference type="Pfam" id="PF16916"/>
    </source>
</evidence>
<dbReference type="GO" id="GO:0015093">
    <property type="term" value="F:ferrous iron transmembrane transporter activity"/>
    <property type="evidence" value="ECO:0007669"/>
    <property type="project" value="TreeGrafter"/>
</dbReference>
<dbReference type="InterPro" id="IPR050291">
    <property type="entry name" value="CDF_Transporter"/>
</dbReference>
<organism evidence="10 11">
    <name type="scientific">Desulfurobacterium atlanticum</name>
    <dbReference type="NCBI Taxonomy" id="240169"/>
    <lineage>
        <taxon>Bacteria</taxon>
        <taxon>Pseudomonadati</taxon>
        <taxon>Aquificota</taxon>
        <taxon>Aquificia</taxon>
        <taxon>Desulfurobacteriales</taxon>
        <taxon>Desulfurobacteriaceae</taxon>
        <taxon>Desulfurobacterium</taxon>
    </lineage>
</organism>
<reference evidence="11" key="1">
    <citation type="submission" date="2017-06" db="EMBL/GenBank/DDBJ databases">
        <authorList>
            <person name="Varghese N."/>
            <person name="Submissions S."/>
        </authorList>
    </citation>
    <scope>NUCLEOTIDE SEQUENCE [LARGE SCALE GENOMIC DNA]</scope>
    <source>
        <strain evidence="11">DSM 15668</strain>
    </source>
</reference>
<dbReference type="InterPro" id="IPR058533">
    <property type="entry name" value="Cation_efflux_TM"/>
</dbReference>
<dbReference type="InterPro" id="IPR036837">
    <property type="entry name" value="Cation_efflux_CTD_sf"/>
</dbReference>
<keyword evidence="5 7" id="KW-1133">Transmembrane helix</keyword>
<dbReference type="Gene3D" id="3.30.420.130">
    <property type="entry name" value="Dinitrogenase iron-molybdenum cofactor biosynthesis domain"/>
    <property type="match status" value="1"/>
</dbReference>
<dbReference type="GO" id="GO:0015086">
    <property type="term" value="F:cadmium ion transmembrane transporter activity"/>
    <property type="evidence" value="ECO:0007669"/>
    <property type="project" value="TreeGrafter"/>
</dbReference>
<evidence type="ECO:0000256" key="7">
    <source>
        <dbReference type="SAM" id="Phobius"/>
    </source>
</evidence>
<dbReference type="SUPFAM" id="SSF53146">
    <property type="entry name" value="Nitrogenase accessory factor-like"/>
    <property type="match status" value="1"/>
</dbReference>
<dbReference type="GO" id="GO:0005886">
    <property type="term" value="C:plasma membrane"/>
    <property type="evidence" value="ECO:0007669"/>
    <property type="project" value="TreeGrafter"/>
</dbReference>
<feature type="transmembrane region" description="Helical" evidence="7">
    <location>
        <begin position="83"/>
        <end position="103"/>
    </location>
</feature>
<dbReference type="EMBL" id="FZOB01000010">
    <property type="protein sequence ID" value="SNR84539.1"/>
    <property type="molecule type" value="Genomic_DNA"/>
</dbReference>